<reference evidence="1" key="3">
    <citation type="submission" date="2015-02" db="UniProtKB">
        <authorList>
            <consortium name="EnsemblProtists"/>
        </authorList>
    </citation>
    <scope>IDENTIFICATION</scope>
    <source>
        <strain evidence="1">DAOM BR144</strain>
    </source>
</reference>
<accession>K3WY77</accession>
<organism evidence="1 2">
    <name type="scientific">Globisporangium ultimum (strain ATCC 200006 / CBS 805.95 / DAOM BR144)</name>
    <name type="common">Pythium ultimum</name>
    <dbReference type="NCBI Taxonomy" id="431595"/>
    <lineage>
        <taxon>Eukaryota</taxon>
        <taxon>Sar</taxon>
        <taxon>Stramenopiles</taxon>
        <taxon>Oomycota</taxon>
        <taxon>Peronosporomycetes</taxon>
        <taxon>Pythiales</taxon>
        <taxon>Pythiaceae</taxon>
        <taxon>Globisporangium</taxon>
    </lineage>
</organism>
<dbReference type="EnsemblProtists" id="PYU1_T009926">
    <property type="protein sequence ID" value="PYU1_T009926"/>
    <property type="gene ID" value="PYU1_G009908"/>
</dbReference>
<dbReference type="VEuPathDB" id="FungiDB:PYU1_G009908"/>
<protein>
    <recommendedName>
        <fullName evidence="3">Reverse transcriptase Ty1/copia-type domain-containing protein</fullName>
    </recommendedName>
</protein>
<dbReference type="Proteomes" id="UP000019132">
    <property type="component" value="Unassembled WGS sequence"/>
</dbReference>
<evidence type="ECO:0000313" key="2">
    <source>
        <dbReference type="Proteomes" id="UP000019132"/>
    </source>
</evidence>
<name>K3WY77_GLOUD</name>
<evidence type="ECO:0000313" key="1">
    <source>
        <dbReference type="EnsemblProtists" id="PYU1_T009926"/>
    </source>
</evidence>
<sequence>ALGQITSKLEERFKIKILGPVRKFLGISVYDTDTCYFLAQHTTVRYALAAHNFEHMRPVAAPMDPESEDLVDLHQVGEALDQSTIRVMKNGSFSAKHIALRYHFIKDEVSKG</sequence>
<evidence type="ECO:0008006" key="3">
    <source>
        <dbReference type="Google" id="ProtNLM"/>
    </source>
</evidence>
<keyword evidence="2" id="KW-1185">Reference proteome</keyword>
<dbReference type="EMBL" id="GL376624">
    <property type="status" value="NOT_ANNOTATED_CDS"/>
    <property type="molecule type" value="Genomic_DNA"/>
</dbReference>
<dbReference type="HOGENOM" id="CLU_2152454_0_0_1"/>
<reference evidence="2" key="1">
    <citation type="journal article" date="2010" name="Genome Biol.">
        <title>Genome sequence of the necrotrophic plant pathogen Pythium ultimum reveals original pathogenicity mechanisms and effector repertoire.</title>
        <authorList>
            <person name="Levesque C.A."/>
            <person name="Brouwer H."/>
            <person name="Cano L."/>
            <person name="Hamilton J.P."/>
            <person name="Holt C."/>
            <person name="Huitema E."/>
            <person name="Raffaele S."/>
            <person name="Robideau G.P."/>
            <person name="Thines M."/>
            <person name="Win J."/>
            <person name="Zerillo M.M."/>
            <person name="Beakes G.W."/>
            <person name="Boore J.L."/>
            <person name="Busam D."/>
            <person name="Dumas B."/>
            <person name="Ferriera S."/>
            <person name="Fuerstenberg S.I."/>
            <person name="Gachon C.M."/>
            <person name="Gaulin E."/>
            <person name="Govers F."/>
            <person name="Grenville-Briggs L."/>
            <person name="Horner N."/>
            <person name="Hostetler J."/>
            <person name="Jiang R.H."/>
            <person name="Johnson J."/>
            <person name="Krajaejun T."/>
            <person name="Lin H."/>
            <person name="Meijer H.J."/>
            <person name="Moore B."/>
            <person name="Morris P."/>
            <person name="Phuntmart V."/>
            <person name="Puiu D."/>
            <person name="Shetty J."/>
            <person name="Stajich J.E."/>
            <person name="Tripathy S."/>
            <person name="Wawra S."/>
            <person name="van West P."/>
            <person name="Whitty B.R."/>
            <person name="Coutinho P.M."/>
            <person name="Henrissat B."/>
            <person name="Martin F."/>
            <person name="Thomas P.D."/>
            <person name="Tyler B.M."/>
            <person name="De Vries R.P."/>
            <person name="Kamoun S."/>
            <person name="Yandell M."/>
            <person name="Tisserat N."/>
            <person name="Buell C.R."/>
        </authorList>
    </citation>
    <scope>NUCLEOTIDE SEQUENCE</scope>
    <source>
        <strain evidence="2">DAOM:BR144</strain>
    </source>
</reference>
<reference evidence="2" key="2">
    <citation type="submission" date="2010-04" db="EMBL/GenBank/DDBJ databases">
        <authorList>
            <person name="Buell R."/>
            <person name="Hamilton J."/>
            <person name="Hostetler J."/>
        </authorList>
    </citation>
    <scope>NUCLEOTIDE SEQUENCE [LARGE SCALE GENOMIC DNA]</scope>
    <source>
        <strain evidence="2">DAOM:BR144</strain>
    </source>
</reference>
<proteinExistence type="predicted"/>
<dbReference type="AlphaFoldDB" id="K3WY77"/>
<dbReference type="InParanoid" id="K3WY77"/>